<proteinExistence type="inferred from homology"/>
<feature type="compositionally biased region" description="Low complexity" evidence="6">
    <location>
        <begin position="26"/>
        <end position="35"/>
    </location>
</feature>
<feature type="transmembrane region" description="Helical" evidence="5">
    <location>
        <begin position="69"/>
        <end position="88"/>
    </location>
</feature>
<feature type="compositionally biased region" description="Polar residues" evidence="6">
    <location>
        <begin position="1"/>
        <end position="19"/>
    </location>
</feature>
<feature type="transmembrane region" description="Helical" evidence="5">
    <location>
        <begin position="180"/>
        <end position="204"/>
    </location>
</feature>
<evidence type="ECO:0000313" key="7">
    <source>
        <dbReference type="EMBL" id="KAH3678428.1"/>
    </source>
</evidence>
<keyword evidence="8" id="KW-1185">Reference proteome</keyword>
<reference evidence="7" key="1">
    <citation type="journal article" date="2021" name="Open Biol.">
        <title>Shared evolutionary footprints suggest mitochondrial oxidative damage underlies multiple complex I losses in fungi.</title>
        <authorList>
            <person name="Schikora-Tamarit M.A."/>
            <person name="Marcet-Houben M."/>
            <person name="Nosek J."/>
            <person name="Gabaldon T."/>
        </authorList>
    </citation>
    <scope>NUCLEOTIDE SEQUENCE</scope>
    <source>
        <strain evidence="7">CBS6341</strain>
    </source>
</reference>
<dbReference type="InterPro" id="IPR006214">
    <property type="entry name" value="Bax_inhibitor_1-related"/>
</dbReference>
<dbReference type="GO" id="GO:0016020">
    <property type="term" value="C:membrane"/>
    <property type="evidence" value="ECO:0007669"/>
    <property type="project" value="UniProtKB-SubCell"/>
</dbReference>
<evidence type="ECO:0000256" key="2">
    <source>
        <dbReference type="ARBA" id="ARBA00022692"/>
    </source>
</evidence>
<organism evidence="7 8">
    <name type="scientific">Wickerhamomyces mucosus</name>
    <dbReference type="NCBI Taxonomy" id="1378264"/>
    <lineage>
        <taxon>Eukaryota</taxon>
        <taxon>Fungi</taxon>
        <taxon>Dikarya</taxon>
        <taxon>Ascomycota</taxon>
        <taxon>Saccharomycotina</taxon>
        <taxon>Saccharomycetes</taxon>
        <taxon>Phaffomycetales</taxon>
        <taxon>Wickerhamomycetaceae</taxon>
        <taxon>Wickerhamomyces</taxon>
    </lineage>
</organism>
<name>A0A9P8PU66_9ASCO</name>
<keyword evidence="3 5" id="KW-1133">Transmembrane helix</keyword>
<comment type="caution">
    <text evidence="7">The sequence shown here is derived from an EMBL/GenBank/DDBJ whole genome shotgun (WGS) entry which is preliminary data.</text>
</comment>
<keyword evidence="4 5" id="KW-0472">Membrane</keyword>
<dbReference type="Pfam" id="PF01027">
    <property type="entry name" value="Bax1-I"/>
    <property type="match status" value="1"/>
</dbReference>
<feature type="transmembrane region" description="Helical" evidence="5">
    <location>
        <begin position="125"/>
        <end position="147"/>
    </location>
</feature>
<dbReference type="AlphaFoldDB" id="A0A9P8PU66"/>
<dbReference type="PANTHER" id="PTHR23291">
    <property type="entry name" value="BAX INHIBITOR-RELATED"/>
    <property type="match status" value="1"/>
</dbReference>
<feature type="transmembrane region" description="Helical" evidence="5">
    <location>
        <begin position="246"/>
        <end position="265"/>
    </location>
</feature>
<sequence>MSYQPIDNPPEYNQQSSIFKNPADGSNSTSHGSSSQQARTFDNIPDDFKYDVNVSGCDISIRHSFIKKVYTLLFLQLLLTTGIAALICKNETIKNFSLENPWLLFVSFIGSIGSMLFAFHQSRHYPYNLILLTIFTIFESYSIGVVTSLYDTQIVLEAMIITLVIFVGLSLFAFQTKYDFTSWIGVLNGVLFALIGIGFIWMFIQPSTISELVYAGIGATVFSAYIIIDTQLILRKYNVEEEVPAAIGLYLDIINLFLEILRILAATRDD</sequence>
<dbReference type="PANTHER" id="PTHR23291:SF50">
    <property type="entry name" value="PROTEIN LIFEGUARD 4"/>
    <property type="match status" value="1"/>
</dbReference>
<reference evidence="7" key="2">
    <citation type="submission" date="2021-01" db="EMBL/GenBank/DDBJ databases">
        <authorList>
            <person name="Schikora-Tamarit M.A."/>
        </authorList>
    </citation>
    <scope>NUCLEOTIDE SEQUENCE</scope>
    <source>
        <strain evidence="7">CBS6341</strain>
    </source>
</reference>
<feature type="transmembrane region" description="Helical" evidence="5">
    <location>
        <begin position="154"/>
        <end position="174"/>
    </location>
</feature>
<dbReference type="Proteomes" id="UP000769528">
    <property type="component" value="Unassembled WGS sequence"/>
</dbReference>
<gene>
    <name evidence="7" type="ORF">WICMUC_001445</name>
</gene>
<evidence type="ECO:0000256" key="6">
    <source>
        <dbReference type="SAM" id="MobiDB-lite"/>
    </source>
</evidence>
<accession>A0A9P8PU66</accession>
<evidence type="ECO:0000256" key="3">
    <source>
        <dbReference type="ARBA" id="ARBA00022989"/>
    </source>
</evidence>
<keyword evidence="2 5" id="KW-0812">Transmembrane</keyword>
<evidence type="ECO:0000256" key="1">
    <source>
        <dbReference type="ARBA" id="ARBA00004141"/>
    </source>
</evidence>
<evidence type="ECO:0000313" key="8">
    <source>
        <dbReference type="Proteomes" id="UP000769528"/>
    </source>
</evidence>
<evidence type="ECO:0000256" key="5">
    <source>
        <dbReference type="RuleBase" id="RU004379"/>
    </source>
</evidence>
<feature type="transmembrane region" description="Helical" evidence="5">
    <location>
        <begin position="100"/>
        <end position="119"/>
    </location>
</feature>
<feature type="region of interest" description="Disordered" evidence="6">
    <location>
        <begin position="1"/>
        <end position="39"/>
    </location>
</feature>
<dbReference type="EMBL" id="JAEUBF010000443">
    <property type="protein sequence ID" value="KAH3678428.1"/>
    <property type="molecule type" value="Genomic_DNA"/>
</dbReference>
<feature type="transmembrane region" description="Helical" evidence="5">
    <location>
        <begin position="211"/>
        <end position="234"/>
    </location>
</feature>
<comment type="subcellular location">
    <subcellularLocation>
        <location evidence="1">Membrane</location>
        <topology evidence="1">Multi-pass membrane protein</topology>
    </subcellularLocation>
</comment>
<comment type="similarity">
    <text evidence="5">Belongs to the BI1 family.</text>
</comment>
<protein>
    <submittedName>
        <fullName evidence="7">Uncharacterized protein</fullName>
    </submittedName>
</protein>
<dbReference type="OrthoDB" id="7933078at2759"/>
<evidence type="ECO:0000256" key="4">
    <source>
        <dbReference type="ARBA" id="ARBA00023136"/>
    </source>
</evidence>